<keyword evidence="2" id="KW-1185">Reference proteome</keyword>
<gene>
    <name evidence="1" type="ORF">WMSIL1_LOCUS10544</name>
</gene>
<feature type="non-terminal residue" evidence="1">
    <location>
        <position position="1"/>
    </location>
</feature>
<dbReference type="AlphaFoldDB" id="A0A564YZH4"/>
<accession>A0A564YZH4</accession>
<sequence>FKISTVFSGLRELCPIDVYCRILRIFKASDEITLEDIVNECINLGIKRGSDMNQQNTFEHNYVSRFSTETVLQNVSTPRKPN</sequence>
<reference evidence="1 2" key="1">
    <citation type="submission" date="2019-07" db="EMBL/GenBank/DDBJ databases">
        <authorList>
            <person name="Jastrzebski P J."/>
            <person name="Paukszto L."/>
            <person name="Jastrzebski P J."/>
        </authorList>
    </citation>
    <scope>NUCLEOTIDE SEQUENCE [LARGE SCALE GENOMIC DNA]</scope>
    <source>
        <strain evidence="1 2">WMS-il1</strain>
    </source>
</reference>
<proteinExistence type="predicted"/>
<dbReference type="EMBL" id="CABIJS010000455">
    <property type="protein sequence ID" value="VUZ52014.1"/>
    <property type="molecule type" value="Genomic_DNA"/>
</dbReference>
<evidence type="ECO:0000313" key="2">
    <source>
        <dbReference type="Proteomes" id="UP000321570"/>
    </source>
</evidence>
<protein>
    <submittedName>
        <fullName evidence="1">Uncharacterized protein</fullName>
    </submittedName>
</protein>
<organism evidence="1 2">
    <name type="scientific">Hymenolepis diminuta</name>
    <name type="common">Rat tapeworm</name>
    <dbReference type="NCBI Taxonomy" id="6216"/>
    <lineage>
        <taxon>Eukaryota</taxon>
        <taxon>Metazoa</taxon>
        <taxon>Spiralia</taxon>
        <taxon>Lophotrochozoa</taxon>
        <taxon>Platyhelminthes</taxon>
        <taxon>Cestoda</taxon>
        <taxon>Eucestoda</taxon>
        <taxon>Cyclophyllidea</taxon>
        <taxon>Hymenolepididae</taxon>
        <taxon>Hymenolepis</taxon>
    </lineage>
</organism>
<name>A0A564YZH4_HYMDI</name>
<evidence type="ECO:0000313" key="1">
    <source>
        <dbReference type="EMBL" id="VUZ52014.1"/>
    </source>
</evidence>
<dbReference type="Proteomes" id="UP000321570">
    <property type="component" value="Unassembled WGS sequence"/>
</dbReference>